<feature type="compositionally biased region" description="Basic and acidic residues" evidence="13">
    <location>
        <begin position="26"/>
        <end position="51"/>
    </location>
</feature>
<dbReference type="CDD" id="cd12360">
    <property type="entry name" value="RRM_cwf2"/>
    <property type="match status" value="1"/>
</dbReference>
<dbReference type="GO" id="GO:0008270">
    <property type="term" value="F:zinc ion binding"/>
    <property type="evidence" value="ECO:0007669"/>
    <property type="project" value="UniProtKB-KW"/>
</dbReference>
<dbReference type="GO" id="GO:0017070">
    <property type="term" value="F:U6 snRNA binding"/>
    <property type="evidence" value="ECO:0007669"/>
    <property type="project" value="TreeGrafter"/>
</dbReference>
<evidence type="ECO:0000259" key="15">
    <source>
        <dbReference type="PROSITE" id="PS50103"/>
    </source>
</evidence>
<dbReference type="PANTHER" id="PTHR14089:SF2">
    <property type="entry name" value="PRE-MRNA-SPLICING FACTOR CWC2"/>
    <property type="match status" value="1"/>
</dbReference>
<accession>A0A1C3KDQ9</accession>
<dbReference type="GO" id="GO:0008380">
    <property type="term" value="P:RNA splicing"/>
    <property type="evidence" value="ECO:0007669"/>
    <property type="project" value="UniProtKB-KW"/>
</dbReference>
<dbReference type="SMART" id="SM00360">
    <property type="entry name" value="RRM"/>
    <property type="match status" value="1"/>
</dbReference>
<keyword evidence="5" id="KW-0747">Spliceosome</keyword>
<organism evidence="16 17">
    <name type="scientific">Plasmodium malariae</name>
    <dbReference type="NCBI Taxonomy" id="5858"/>
    <lineage>
        <taxon>Eukaryota</taxon>
        <taxon>Sar</taxon>
        <taxon>Alveolata</taxon>
        <taxon>Apicomplexa</taxon>
        <taxon>Aconoidasida</taxon>
        <taxon>Haemosporida</taxon>
        <taxon>Plasmodiidae</taxon>
        <taxon>Plasmodium</taxon>
        <taxon>Plasmodium (Plasmodium)</taxon>
    </lineage>
</organism>
<dbReference type="SUPFAM" id="SSF54928">
    <property type="entry name" value="RNA-binding domain, RBD"/>
    <property type="match status" value="1"/>
</dbReference>
<evidence type="ECO:0000256" key="2">
    <source>
        <dbReference type="ARBA" id="ARBA00008024"/>
    </source>
</evidence>
<feature type="region of interest" description="Disordered" evidence="13">
    <location>
        <begin position="185"/>
        <end position="309"/>
    </location>
</feature>
<dbReference type="PANTHER" id="PTHR14089">
    <property type="entry name" value="PRE-MRNA-SPLICING FACTOR RBM22"/>
    <property type="match status" value="1"/>
</dbReference>
<gene>
    <name evidence="16" type="primary">CWC2</name>
    <name evidence="16" type="ORF">PMLGA01_100020600</name>
</gene>
<dbReference type="PROSITE" id="PS50102">
    <property type="entry name" value="RRM"/>
    <property type="match status" value="1"/>
</dbReference>
<dbReference type="VEuPathDB" id="PlasmoDB:PmUG01_10029600"/>
<reference evidence="16 17" key="1">
    <citation type="submission" date="2016-06" db="EMBL/GenBank/DDBJ databases">
        <authorList>
            <consortium name="Pathogen Informatics"/>
        </authorList>
    </citation>
    <scope>NUCLEOTIDE SEQUENCE [LARGE SCALE GENOMIC DNA]</scope>
    <source>
        <strain evidence="16">PmlGA01</strain>
    </source>
</reference>
<dbReference type="AlphaFoldDB" id="A0A1C3KDQ9"/>
<feature type="region of interest" description="Disordered" evidence="13">
    <location>
        <begin position="1"/>
        <end position="154"/>
    </location>
</feature>
<dbReference type="GO" id="GO:0000974">
    <property type="term" value="C:Prp19 complex"/>
    <property type="evidence" value="ECO:0007669"/>
    <property type="project" value="TreeGrafter"/>
</dbReference>
<dbReference type="InterPro" id="IPR000571">
    <property type="entry name" value="Znf_CCCH"/>
</dbReference>
<dbReference type="Pfam" id="PF00076">
    <property type="entry name" value="RRM_1"/>
    <property type="match status" value="1"/>
</dbReference>
<evidence type="ECO:0000256" key="10">
    <source>
        <dbReference type="ARBA" id="ARBA00023242"/>
    </source>
</evidence>
<keyword evidence="9" id="KW-0508">mRNA splicing</keyword>
<dbReference type="EMBL" id="LT594498">
    <property type="protein sequence ID" value="SBT71726.1"/>
    <property type="molecule type" value="Genomic_DNA"/>
</dbReference>
<evidence type="ECO:0000256" key="4">
    <source>
        <dbReference type="ARBA" id="ARBA00022723"/>
    </source>
</evidence>
<sequence length="852" mass="97315">MSLKRFFNFLEADDEKGKKKINAKKGGKEETHQVGDEIEKDEGGKEKEKTQEVYMVKNEGKEEEKQKEVLQNKGQEEVLGENKEGNRNQRDKSTLNRSDSDMKKRKKNVNIDISETDALKDESKEDDMFDDKKAEGRSDIIESNTLPSDEMLQKDIRESNVEVMNNCEVKKYKQDDVTSLCEGIQNEEGLNECSEERTQGGGRNYLEKEETDSKVNGKEHDEKNVPSTREHNNVGNNVEKEKKDKEGGSEIQGVTPIVESSSHNKALKNDDKESSNNNILDINGKQLIGSKGNSSDKQVTNGKNLSSYDYTKNKEDYMYNYENSYYNVCANNSGGGNGSGSGSGSGSGNANSNANVDNHANYPYYYNQYYNNMAPPNPFNNNVPIRNNNYNSINDVQKTRKDYVNEKNNLGNEYNMNDNIAPGGVGHFGGAYMPQAMNNYYNMYNYNYVNNSMGNMGNMGSMTNMGNMTNMTNMNSVNYNYYYNMYDYNRGMETDVRPYGYCSLIDKSIELMKKSDKVKEMLKNPARLQVTQEELNKIDYTEGNEQYNIWFGKYVTDKYDKGSKGTNISRFVAKYKCNPLTDTGYTKADKTYTSKQFFCIYFARGCCAYGHNCLYRHRIPNENDEIEFEGSMDIFGREKFSSFKDDMTGVGSFNSDCRTLFIGSLHIKHFNEVHLIEKILYDEFINFGNIDYVRFIPNKNIAFVQFTNRVNAEFAKVAMSDQPIENHSTALTIKWAFELKNQPSHFFNYYNNPYIYNENFVISSTWEQYMAQQHYAGNPMFPDYNNNMGGVGSMHNTGNFGGFNNFGSINSFSSANSGGNASLSAHYKKINDRHNNLNKSLNKIDHMFDTQN</sequence>
<dbReference type="InterPro" id="IPR000504">
    <property type="entry name" value="RRM_dom"/>
</dbReference>
<evidence type="ECO:0000256" key="12">
    <source>
        <dbReference type="PROSITE-ProRule" id="PRU00723"/>
    </source>
</evidence>
<keyword evidence="6 12" id="KW-0863">Zinc-finger</keyword>
<name>A0A1C3KDQ9_PLAMA</name>
<feature type="domain" description="C3H1-type" evidence="15">
    <location>
        <begin position="593"/>
        <end position="620"/>
    </location>
</feature>
<feature type="zinc finger region" description="C3H1-type" evidence="12">
    <location>
        <begin position="593"/>
        <end position="620"/>
    </location>
</feature>
<evidence type="ECO:0000256" key="5">
    <source>
        <dbReference type="ARBA" id="ARBA00022728"/>
    </source>
</evidence>
<dbReference type="PROSITE" id="PS50103">
    <property type="entry name" value="ZF_C3H1"/>
    <property type="match status" value="1"/>
</dbReference>
<evidence type="ECO:0000256" key="11">
    <source>
        <dbReference type="PROSITE-ProRule" id="PRU00176"/>
    </source>
</evidence>
<feature type="compositionally biased region" description="Basic and acidic residues" evidence="13">
    <location>
        <begin position="205"/>
        <end position="248"/>
    </location>
</feature>
<keyword evidence="10" id="KW-0539">Nucleus</keyword>
<dbReference type="InterPro" id="IPR035979">
    <property type="entry name" value="RBD_domain_sf"/>
</dbReference>
<proteinExistence type="inferred from homology"/>
<feature type="domain" description="RRM" evidence="14">
    <location>
        <begin position="658"/>
        <end position="738"/>
    </location>
</feature>
<keyword evidence="7 12" id="KW-0862">Zinc</keyword>
<comment type="similarity">
    <text evidence="2">Belongs to the RRM CWC2 family.</text>
</comment>
<dbReference type="InterPro" id="IPR034181">
    <property type="entry name" value="Cwc2_RRM"/>
</dbReference>
<dbReference type="Pfam" id="PF16131">
    <property type="entry name" value="Torus"/>
    <property type="match status" value="1"/>
</dbReference>
<evidence type="ECO:0000256" key="6">
    <source>
        <dbReference type="ARBA" id="ARBA00022771"/>
    </source>
</evidence>
<evidence type="ECO:0000256" key="1">
    <source>
        <dbReference type="ARBA" id="ARBA00004123"/>
    </source>
</evidence>
<feature type="compositionally biased region" description="Basic and acidic residues" evidence="13">
    <location>
        <begin position="130"/>
        <end position="140"/>
    </location>
</feature>
<dbReference type="Proteomes" id="UP000219799">
    <property type="component" value="Chromosome 10"/>
</dbReference>
<feature type="compositionally biased region" description="Basic and acidic residues" evidence="13">
    <location>
        <begin position="58"/>
        <end position="102"/>
    </location>
</feature>
<dbReference type="GO" id="GO:0006397">
    <property type="term" value="P:mRNA processing"/>
    <property type="evidence" value="ECO:0007669"/>
    <property type="project" value="UniProtKB-KW"/>
</dbReference>
<evidence type="ECO:0000259" key="14">
    <source>
        <dbReference type="PROSITE" id="PS50102"/>
    </source>
</evidence>
<keyword evidence="4 12" id="KW-0479">Metal-binding</keyword>
<dbReference type="InterPro" id="IPR039171">
    <property type="entry name" value="Cwc2/Slt11"/>
</dbReference>
<protein>
    <submittedName>
        <fullName evidence="16">Pre-mRNA-splicing factor CWC2, putative</fullName>
    </submittedName>
</protein>
<dbReference type="GO" id="GO:0036002">
    <property type="term" value="F:pre-mRNA binding"/>
    <property type="evidence" value="ECO:0007669"/>
    <property type="project" value="TreeGrafter"/>
</dbReference>
<feature type="compositionally biased region" description="Polar residues" evidence="13">
    <location>
        <begin position="291"/>
        <end position="309"/>
    </location>
</feature>
<dbReference type="InterPro" id="IPR032297">
    <property type="entry name" value="Torus"/>
</dbReference>
<dbReference type="GO" id="GO:0071006">
    <property type="term" value="C:U2-type catalytic step 1 spliceosome"/>
    <property type="evidence" value="ECO:0007669"/>
    <property type="project" value="TreeGrafter"/>
</dbReference>
<dbReference type="FunFam" id="3.30.70.330:FF:000718">
    <property type="entry name" value="Pre-mRNA-splicing factor CWC2"/>
    <property type="match status" value="1"/>
</dbReference>
<evidence type="ECO:0000256" key="8">
    <source>
        <dbReference type="ARBA" id="ARBA00022884"/>
    </source>
</evidence>
<evidence type="ECO:0000313" key="17">
    <source>
        <dbReference type="Proteomes" id="UP000219799"/>
    </source>
</evidence>
<comment type="subcellular location">
    <subcellularLocation>
        <location evidence="1">Nucleus</location>
    </subcellularLocation>
</comment>
<keyword evidence="8 11" id="KW-0694">RNA-binding</keyword>
<evidence type="ECO:0000256" key="7">
    <source>
        <dbReference type="ARBA" id="ARBA00022833"/>
    </source>
</evidence>
<evidence type="ECO:0000256" key="3">
    <source>
        <dbReference type="ARBA" id="ARBA00022664"/>
    </source>
</evidence>
<dbReference type="GO" id="GO:0071007">
    <property type="term" value="C:U2-type catalytic step 2 spliceosome"/>
    <property type="evidence" value="ECO:0007669"/>
    <property type="project" value="TreeGrafter"/>
</dbReference>
<evidence type="ECO:0000256" key="9">
    <source>
        <dbReference type="ARBA" id="ARBA00023187"/>
    </source>
</evidence>
<dbReference type="Gene3D" id="3.30.70.330">
    <property type="match status" value="1"/>
</dbReference>
<evidence type="ECO:0000313" key="16">
    <source>
        <dbReference type="EMBL" id="SBT71726.1"/>
    </source>
</evidence>
<keyword evidence="3" id="KW-0507">mRNA processing</keyword>
<dbReference type="InterPro" id="IPR012677">
    <property type="entry name" value="Nucleotide-bd_a/b_plait_sf"/>
</dbReference>
<evidence type="ECO:0000256" key="13">
    <source>
        <dbReference type="SAM" id="MobiDB-lite"/>
    </source>
</evidence>